<dbReference type="NCBIfam" id="TIGR00378">
    <property type="entry name" value="cax"/>
    <property type="match status" value="1"/>
</dbReference>
<proteinExistence type="inferred from homology"/>
<feature type="transmembrane region" description="Helical" evidence="10">
    <location>
        <begin position="293"/>
        <end position="310"/>
    </location>
</feature>
<dbReference type="Pfam" id="PF01699">
    <property type="entry name" value="Na_Ca_ex"/>
    <property type="match status" value="2"/>
</dbReference>
<keyword evidence="6 10" id="KW-0106">Calcium</keyword>
<evidence type="ECO:0000256" key="4">
    <source>
        <dbReference type="ARBA" id="ARBA00022568"/>
    </source>
</evidence>
<dbReference type="InterPro" id="IPR004837">
    <property type="entry name" value="NaCa_Exmemb"/>
</dbReference>
<evidence type="ECO:0000256" key="2">
    <source>
        <dbReference type="ARBA" id="ARBA00008170"/>
    </source>
</evidence>
<keyword evidence="5 10" id="KW-0812">Transmembrane</keyword>
<feature type="transmembrane region" description="Helical" evidence="10">
    <location>
        <begin position="220"/>
        <end position="243"/>
    </location>
</feature>
<keyword evidence="9 10" id="KW-0472">Membrane</keyword>
<feature type="domain" description="Sodium/calcium exchanger membrane region" evidence="12">
    <location>
        <begin position="154"/>
        <end position="312"/>
    </location>
</feature>
<dbReference type="InterPro" id="IPR004798">
    <property type="entry name" value="CAX-like"/>
</dbReference>
<keyword evidence="10" id="KW-0050">Antiport</keyword>
<keyword evidence="14" id="KW-1185">Reference proteome</keyword>
<reference evidence="13 14" key="1">
    <citation type="submission" date="2018-11" db="EMBL/GenBank/DDBJ databases">
        <title>Genome assembly of Steccherinum ochraceum LE-BIN_3174, the white-rot fungus of the Steccherinaceae family (The Residual Polyporoid clade, Polyporales, Basidiomycota).</title>
        <authorList>
            <person name="Fedorova T.V."/>
            <person name="Glazunova O.A."/>
            <person name="Landesman E.O."/>
            <person name="Moiseenko K.V."/>
            <person name="Psurtseva N.V."/>
            <person name="Savinova O.S."/>
            <person name="Shakhova N.V."/>
            <person name="Tyazhelova T.V."/>
            <person name="Vasina D.V."/>
        </authorList>
    </citation>
    <scope>NUCLEOTIDE SEQUENCE [LARGE SCALE GENOMIC DNA]</scope>
    <source>
        <strain evidence="13 14">LE-BIN_3174</strain>
    </source>
</reference>
<dbReference type="InterPro" id="IPR044880">
    <property type="entry name" value="NCX_ion-bd_dom_sf"/>
</dbReference>
<dbReference type="FunFam" id="1.20.1420.30:FF:000024">
    <property type="entry name" value="Calcium/proton exchanger, variant"/>
    <property type="match status" value="1"/>
</dbReference>
<evidence type="ECO:0000256" key="5">
    <source>
        <dbReference type="ARBA" id="ARBA00022692"/>
    </source>
</evidence>
<keyword evidence="4 10" id="KW-0109">Calcium transport</keyword>
<comment type="caution">
    <text evidence="13">The sequence shown here is derived from an EMBL/GenBank/DDBJ whole genome shotgun (WGS) entry which is preliminary data.</text>
</comment>
<feature type="transmembrane region" description="Helical" evidence="10">
    <location>
        <begin position="399"/>
        <end position="421"/>
    </location>
</feature>
<evidence type="ECO:0000313" key="14">
    <source>
        <dbReference type="Proteomes" id="UP000292702"/>
    </source>
</evidence>
<feature type="transmembrane region" description="Helical" evidence="10">
    <location>
        <begin position="428"/>
        <end position="453"/>
    </location>
</feature>
<dbReference type="GO" id="GO:0006874">
    <property type="term" value="P:intracellular calcium ion homeostasis"/>
    <property type="evidence" value="ECO:0007669"/>
    <property type="project" value="TreeGrafter"/>
</dbReference>
<dbReference type="Proteomes" id="UP000292702">
    <property type="component" value="Unassembled WGS sequence"/>
</dbReference>
<dbReference type="GO" id="GO:0000329">
    <property type="term" value="C:fungal-type vacuole membrane"/>
    <property type="evidence" value="ECO:0007669"/>
    <property type="project" value="TreeGrafter"/>
</dbReference>
<dbReference type="Gene3D" id="1.20.1420.30">
    <property type="entry name" value="NCX, central ion-binding region"/>
    <property type="match status" value="1"/>
</dbReference>
<keyword evidence="7 10" id="KW-1133">Transmembrane helix</keyword>
<dbReference type="EMBL" id="RWJN01000076">
    <property type="protein sequence ID" value="TCD68105.1"/>
    <property type="molecule type" value="Genomic_DNA"/>
</dbReference>
<organism evidence="13 14">
    <name type="scientific">Steccherinum ochraceum</name>
    <dbReference type="NCBI Taxonomy" id="92696"/>
    <lineage>
        <taxon>Eukaryota</taxon>
        <taxon>Fungi</taxon>
        <taxon>Dikarya</taxon>
        <taxon>Basidiomycota</taxon>
        <taxon>Agaricomycotina</taxon>
        <taxon>Agaricomycetes</taxon>
        <taxon>Polyporales</taxon>
        <taxon>Steccherinaceae</taxon>
        <taxon>Steccherinum</taxon>
    </lineage>
</organism>
<dbReference type="AlphaFoldDB" id="A0A4R0RPM8"/>
<evidence type="ECO:0000313" key="13">
    <source>
        <dbReference type="EMBL" id="TCD68105.1"/>
    </source>
</evidence>
<feature type="transmembrane region" description="Helical" evidence="10">
    <location>
        <begin position="154"/>
        <end position="174"/>
    </location>
</feature>
<dbReference type="InterPro" id="IPR004713">
    <property type="entry name" value="CaH_exchang"/>
</dbReference>
<evidence type="ECO:0000256" key="1">
    <source>
        <dbReference type="ARBA" id="ARBA00004127"/>
    </source>
</evidence>
<comment type="similarity">
    <text evidence="2 10">Belongs to the Ca(2+):cation antiporter (CaCA) (TC 2.A.19) family.</text>
</comment>
<comment type="function">
    <text evidence="10">Has a role in promoting intracellular calcium ion sequestration via the exchange of calcium ions for hydrogen ions across the vacuolar membrane. Involved also in manganese ion homeostasis via its uptake into the vacuole.</text>
</comment>
<dbReference type="PANTHER" id="PTHR31503:SF20">
    <property type="entry name" value="CA(2+)_H(+) EXCHANGER, PUTATIVE (EUROFUNG)-RELATED"/>
    <property type="match status" value="1"/>
</dbReference>
<evidence type="ECO:0000256" key="9">
    <source>
        <dbReference type="ARBA" id="ARBA00023136"/>
    </source>
</evidence>
<keyword evidence="8 10" id="KW-0406">Ion transport</keyword>
<dbReference type="GO" id="GO:0012505">
    <property type="term" value="C:endomembrane system"/>
    <property type="evidence" value="ECO:0007669"/>
    <property type="project" value="UniProtKB-SubCell"/>
</dbReference>
<feature type="transmembrane region" description="Helical" evidence="10">
    <location>
        <begin position="131"/>
        <end position="148"/>
    </location>
</feature>
<sequence>MGTTPSSSGLSNHDLPSPRLAVPDDEDEPPGSHPRHFPTHLEIPEERVGNDRGHGLERRVSTLHSTIQSFEDAIGEKVPVTAVSSAPTILCESQSHSSGRHMDRLKILFRPTHKVGPAPGYKASVVAAIRYSPLNICLLLIPVSWALHYTHQNATIVFVFSALAILPLAALLGLGTEQIAVRTSQAVGGLLNATLGNIVEMIIAGIALKKCDLSLVQSSLLGGLLSNLLLVLGMAFLVGGFRFHQQEFQPIAAQLNSSLMTVSVISLLVPSAFHEYLGDRLGREEGPLLLQLSRGSAIILILIYFAYLFFQFYSHNHLFVDTYPASQRKHGKPLPGSTSPVLPVADPASGHDHIETPRINIPTSISILVASTILAYVTAENLVSSLNGMVEHSSVSKEWLTLIVIPIISNAAEHATAVVVARKGKFDLAMSVAVGSCIQIALFVIPLLILVAWGMGKPLTLLFDPIETMCLFLSVLIVKFSIEDGKSHWMSGFVLIGVYIIIALSFWNYPVADTIQPTDLVCS</sequence>
<evidence type="ECO:0000259" key="12">
    <source>
        <dbReference type="Pfam" id="PF01699"/>
    </source>
</evidence>
<evidence type="ECO:0000256" key="11">
    <source>
        <dbReference type="SAM" id="MobiDB-lite"/>
    </source>
</evidence>
<keyword evidence="10" id="KW-0926">Vacuole</keyword>
<feature type="transmembrane region" description="Helical" evidence="10">
    <location>
        <begin position="359"/>
        <end position="379"/>
    </location>
</feature>
<evidence type="ECO:0000256" key="8">
    <source>
        <dbReference type="ARBA" id="ARBA00023065"/>
    </source>
</evidence>
<feature type="transmembrane region" description="Helical" evidence="10">
    <location>
        <begin position="186"/>
        <end position="208"/>
    </location>
</feature>
<comment type="subcellular location">
    <subcellularLocation>
        <location evidence="1">Endomembrane system</location>
        <topology evidence="1">Multi-pass membrane protein</topology>
    </subcellularLocation>
    <subcellularLocation>
        <location evidence="10">Vacuole membrane</location>
    </subcellularLocation>
</comment>
<dbReference type="OrthoDB" id="1699231at2759"/>
<feature type="compositionally biased region" description="Basic and acidic residues" evidence="11">
    <location>
        <begin position="42"/>
        <end position="52"/>
    </location>
</feature>
<name>A0A4R0RPM8_9APHY</name>
<evidence type="ECO:0000256" key="7">
    <source>
        <dbReference type="ARBA" id="ARBA00022989"/>
    </source>
</evidence>
<protein>
    <recommendedName>
        <fullName evidence="10">Vacuolar calcium ion transporter</fullName>
    </recommendedName>
</protein>
<dbReference type="GO" id="GO:0015369">
    <property type="term" value="F:calcium:proton antiporter activity"/>
    <property type="evidence" value="ECO:0007669"/>
    <property type="project" value="UniProtKB-UniRule"/>
</dbReference>
<feature type="region of interest" description="Disordered" evidence="11">
    <location>
        <begin position="1"/>
        <end position="52"/>
    </location>
</feature>
<evidence type="ECO:0000256" key="6">
    <source>
        <dbReference type="ARBA" id="ARBA00022837"/>
    </source>
</evidence>
<evidence type="ECO:0000256" key="3">
    <source>
        <dbReference type="ARBA" id="ARBA00022448"/>
    </source>
</evidence>
<feature type="transmembrane region" description="Helical" evidence="10">
    <location>
        <begin position="459"/>
        <end position="478"/>
    </location>
</feature>
<accession>A0A4R0RPM8</accession>
<feature type="compositionally biased region" description="Polar residues" evidence="11">
    <location>
        <begin position="1"/>
        <end position="11"/>
    </location>
</feature>
<gene>
    <name evidence="13" type="ORF">EIP91_011558</name>
</gene>
<dbReference type="PANTHER" id="PTHR31503">
    <property type="entry name" value="VACUOLAR CALCIUM ION TRANSPORTER"/>
    <property type="match status" value="1"/>
</dbReference>
<feature type="domain" description="Sodium/calcium exchanger membrane region" evidence="12">
    <location>
        <begin position="364"/>
        <end position="506"/>
    </location>
</feature>
<keyword evidence="3 10" id="KW-0813">Transport</keyword>
<feature type="transmembrane region" description="Helical" evidence="10">
    <location>
        <begin position="255"/>
        <end position="273"/>
    </location>
</feature>
<evidence type="ECO:0000256" key="10">
    <source>
        <dbReference type="RuleBase" id="RU365028"/>
    </source>
</evidence>
<dbReference type="STRING" id="92696.A0A4R0RPM8"/>
<feature type="transmembrane region" description="Helical" evidence="10">
    <location>
        <begin position="490"/>
        <end position="509"/>
    </location>
</feature>